<evidence type="ECO:0000313" key="8">
    <source>
        <dbReference type="Proteomes" id="UP001596473"/>
    </source>
</evidence>
<feature type="domain" description="FAD-binding PCMH-type" evidence="6">
    <location>
        <begin position="26"/>
        <end position="209"/>
    </location>
</feature>
<organism evidence="7 8">
    <name type="scientific">Iodobacter arcticus</name>
    <dbReference type="NCBI Taxonomy" id="590593"/>
    <lineage>
        <taxon>Bacteria</taxon>
        <taxon>Pseudomonadati</taxon>
        <taxon>Pseudomonadota</taxon>
        <taxon>Betaproteobacteria</taxon>
        <taxon>Neisseriales</taxon>
        <taxon>Chitinibacteraceae</taxon>
        <taxon>Iodobacter</taxon>
    </lineage>
</organism>
<keyword evidence="3" id="KW-0285">Flavoprotein</keyword>
<evidence type="ECO:0000256" key="1">
    <source>
        <dbReference type="ARBA" id="ARBA00001974"/>
    </source>
</evidence>
<dbReference type="Proteomes" id="UP001596473">
    <property type="component" value="Unassembled WGS sequence"/>
</dbReference>
<keyword evidence="4" id="KW-0274">FAD</keyword>
<dbReference type="SUPFAM" id="SSF56176">
    <property type="entry name" value="FAD-binding/transporter-associated domain-like"/>
    <property type="match status" value="1"/>
</dbReference>
<reference evidence="8" key="1">
    <citation type="journal article" date="2019" name="Int. J. Syst. Evol. Microbiol.">
        <title>The Global Catalogue of Microorganisms (GCM) 10K type strain sequencing project: providing services to taxonomists for standard genome sequencing and annotation.</title>
        <authorList>
            <consortium name="The Broad Institute Genomics Platform"/>
            <consortium name="The Broad Institute Genome Sequencing Center for Infectious Disease"/>
            <person name="Wu L."/>
            <person name="Ma J."/>
        </authorList>
    </citation>
    <scope>NUCLEOTIDE SEQUENCE [LARGE SCALE GENOMIC DNA]</scope>
    <source>
        <strain evidence="8">CCUG 62945</strain>
    </source>
</reference>
<dbReference type="Pfam" id="PF01565">
    <property type="entry name" value="FAD_binding_4"/>
    <property type="match status" value="1"/>
</dbReference>
<dbReference type="Gene3D" id="3.40.462.20">
    <property type="match status" value="1"/>
</dbReference>
<comment type="cofactor">
    <cofactor evidence="1">
        <name>FAD</name>
        <dbReference type="ChEBI" id="CHEBI:57692"/>
    </cofactor>
</comment>
<keyword evidence="5" id="KW-0560">Oxidoreductase</keyword>
<dbReference type="EMBL" id="JBHTBQ010000033">
    <property type="protein sequence ID" value="MFC7421255.1"/>
    <property type="molecule type" value="Genomic_DNA"/>
</dbReference>
<dbReference type="InterPro" id="IPR006094">
    <property type="entry name" value="Oxid_FAD_bind_N"/>
</dbReference>
<keyword evidence="8" id="KW-1185">Reference proteome</keyword>
<dbReference type="Pfam" id="PF08031">
    <property type="entry name" value="BBE"/>
    <property type="match status" value="1"/>
</dbReference>
<dbReference type="InterPro" id="IPR016166">
    <property type="entry name" value="FAD-bd_PCMH"/>
</dbReference>
<dbReference type="RefSeq" id="WP_380188819.1">
    <property type="nucleotide sequence ID" value="NZ_JBHTBQ010000033.1"/>
</dbReference>
<comment type="caution">
    <text evidence="7">The sequence shown here is derived from an EMBL/GenBank/DDBJ whole genome shotgun (WGS) entry which is preliminary data.</text>
</comment>
<dbReference type="PROSITE" id="PS51387">
    <property type="entry name" value="FAD_PCMH"/>
    <property type="match status" value="1"/>
</dbReference>
<evidence type="ECO:0000313" key="7">
    <source>
        <dbReference type="EMBL" id="MFC7421255.1"/>
    </source>
</evidence>
<evidence type="ECO:0000256" key="2">
    <source>
        <dbReference type="ARBA" id="ARBA00005466"/>
    </source>
</evidence>
<dbReference type="InterPro" id="IPR016169">
    <property type="entry name" value="FAD-bd_PCMH_sub2"/>
</dbReference>
<proteinExistence type="inferred from homology"/>
<evidence type="ECO:0000256" key="5">
    <source>
        <dbReference type="ARBA" id="ARBA00023002"/>
    </source>
</evidence>
<sequence length="530" mass="59030">MTQAPTRGRNQPLILSDQQGFDRRWFAPSLQAVYVPTQYEQVADCVGAALSEYGRDVKVTSGRHCYENFVYNDSTKAVIDMSALNQLGFDAERNSFYIDAGCENWSVYRTLLNGFGKTLPAGSCYSVGAGGHITGGGYGLLSRLHGLTVDHLSAVDIVTWDAAHGRAQLRHVSNQSSNQAERDLFWALQGAGCGNFGVIVRYYFATLPDAPEHATIWTVAWDWDQMTEANFARLLAEYADFVATMPLNDFSLLKLNHVSAKQIGLLLQIASPAGSTFHQHCQHAQARIQQVQQRFDRIAPTTVIRQPMGGHPGWMSVRPASADAQHLTYLEALQTLNGSGPNQFGKYKSAYMKAAFPEEQVAAIYHWLNYTPAGMKENDLAQSLLQVDSYGGAINELGSSATAVPQRSSIMKLQYQTYWNNAAFPGQSHLAQYREQEQLHLDWINGFYQAVYAEYGGTPNPANDPRGVVDGCYYNYPDSDLGTHTQGDVNQALELYFLDNFRKGQRNLVQVKQQWDPQNFFHHAQSIPVK</sequence>
<dbReference type="InterPro" id="IPR050416">
    <property type="entry name" value="FAD-linked_Oxidoreductase"/>
</dbReference>
<gene>
    <name evidence="7" type="ORF">ACFQNF_15435</name>
</gene>
<evidence type="ECO:0000256" key="4">
    <source>
        <dbReference type="ARBA" id="ARBA00022827"/>
    </source>
</evidence>
<dbReference type="InterPro" id="IPR036318">
    <property type="entry name" value="FAD-bd_PCMH-like_sf"/>
</dbReference>
<protein>
    <submittedName>
        <fullName evidence="7">FAD-dependent oxidoreductase</fullName>
    </submittedName>
</protein>
<comment type="similarity">
    <text evidence="2">Belongs to the oxygen-dependent FAD-linked oxidoreductase family.</text>
</comment>
<dbReference type="PANTHER" id="PTHR42973">
    <property type="entry name" value="BINDING OXIDOREDUCTASE, PUTATIVE (AFU_ORTHOLOGUE AFUA_1G17690)-RELATED"/>
    <property type="match status" value="1"/>
</dbReference>
<evidence type="ECO:0000256" key="3">
    <source>
        <dbReference type="ARBA" id="ARBA00022630"/>
    </source>
</evidence>
<accession>A0ABW2R0E3</accession>
<name>A0ABW2R0E3_9NEIS</name>
<dbReference type="PANTHER" id="PTHR42973:SF39">
    <property type="entry name" value="FAD-BINDING PCMH-TYPE DOMAIN-CONTAINING PROTEIN"/>
    <property type="match status" value="1"/>
</dbReference>
<dbReference type="Gene3D" id="3.30.465.10">
    <property type="match status" value="1"/>
</dbReference>
<evidence type="ECO:0000259" key="6">
    <source>
        <dbReference type="PROSITE" id="PS51387"/>
    </source>
</evidence>
<dbReference type="InterPro" id="IPR012951">
    <property type="entry name" value="BBE"/>
</dbReference>